<evidence type="ECO:0000256" key="1">
    <source>
        <dbReference type="ARBA" id="ARBA00022723"/>
    </source>
</evidence>
<evidence type="ECO:0000313" key="6">
    <source>
        <dbReference type="EMBL" id="CAG5084692.1"/>
    </source>
</evidence>
<dbReference type="InterPro" id="IPR000587">
    <property type="entry name" value="Creatinase_N"/>
</dbReference>
<dbReference type="Gene3D" id="3.90.230.10">
    <property type="entry name" value="Creatinase/methionine aminopeptidase superfamily"/>
    <property type="match status" value="1"/>
</dbReference>
<dbReference type="Pfam" id="PF16188">
    <property type="entry name" value="Peptidase_M24_C"/>
    <property type="match status" value="1"/>
</dbReference>
<protein>
    <submittedName>
        <fullName evidence="6">Oidioi.mRNA.OKI2018_I69.PAR.g10712.t1.cds</fullName>
    </submittedName>
</protein>
<dbReference type="SUPFAM" id="SSF53092">
    <property type="entry name" value="Creatinase/prolidase N-terminal domain"/>
    <property type="match status" value="1"/>
</dbReference>
<name>A0ABN7RWC2_OIKDI</name>
<evidence type="ECO:0000259" key="3">
    <source>
        <dbReference type="Pfam" id="PF00557"/>
    </source>
</evidence>
<dbReference type="InterPro" id="IPR050422">
    <property type="entry name" value="X-Pro_aminopeptidase_P"/>
</dbReference>
<evidence type="ECO:0000313" key="7">
    <source>
        <dbReference type="Proteomes" id="UP001158576"/>
    </source>
</evidence>
<organism evidence="6 7">
    <name type="scientific">Oikopleura dioica</name>
    <name type="common">Tunicate</name>
    <dbReference type="NCBI Taxonomy" id="34765"/>
    <lineage>
        <taxon>Eukaryota</taxon>
        <taxon>Metazoa</taxon>
        <taxon>Chordata</taxon>
        <taxon>Tunicata</taxon>
        <taxon>Appendicularia</taxon>
        <taxon>Copelata</taxon>
        <taxon>Oikopleuridae</taxon>
        <taxon>Oikopleura</taxon>
    </lineage>
</organism>
<evidence type="ECO:0000259" key="4">
    <source>
        <dbReference type="Pfam" id="PF01321"/>
    </source>
</evidence>
<dbReference type="PANTHER" id="PTHR43763">
    <property type="entry name" value="XAA-PRO AMINOPEPTIDASE 1"/>
    <property type="match status" value="1"/>
</dbReference>
<dbReference type="Pfam" id="PF01321">
    <property type="entry name" value="Creatinase_N"/>
    <property type="match status" value="1"/>
</dbReference>
<proteinExistence type="predicted"/>
<feature type="domain" description="Creatinase N-terminal" evidence="4">
    <location>
        <begin position="40"/>
        <end position="138"/>
    </location>
</feature>
<dbReference type="SUPFAM" id="SSF55920">
    <property type="entry name" value="Creatinase/aminopeptidase"/>
    <property type="match status" value="1"/>
</dbReference>
<gene>
    <name evidence="6" type="ORF">OKIOD_LOCUS2270</name>
</gene>
<dbReference type="PANTHER" id="PTHR43763:SF6">
    <property type="entry name" value="XAA-PRO AMINOPEPTIDASE 1"/>
    <property type="match status" value="1"/>
</dbReference>
<evidence type="ECO:0000256" key="2">
    <source>
        <dbReference type="ARBA" id="ARBA00022801"/>
    </source>
</evidence>
<dbReference type="Gene3D" id="3.40.350.10">
    <property type="entry name" value="Creatinase/prolidase N-terminal domain"/>
    <property type="match status" value="2"/>
</dbReference>
<dbReference type="EMBL" id="OU015568">
    <property type="protein sequence ID" value="CAG5084692.1"/>
    <property type="molecule type" value="Genomic_DNA"/>
</dbReference>
<dbReference type="InterPro" id="IPR032416">
    <property type="entry name" value="Peptidase_M24_C"/>
</dbReference>
<evidence type="ECO:0000259" key="5">
    <source>
        <dbReference type="Pfam" id="PF16188"/>
    </source>
</evidence>
<dbReference type="Proteomes" id="UP001158576">
    <property type="component" value="Chromosome PAR"/>
</dbReference>
<reference evidence="6 7" key="1">
    <citation type="submission" date="2021-04" db="EMBL/GenBank/DDBJ databases">
        <authorList>
            <person name="Bliznina A."/>
        </authorList>
    </citation>
    <scope>NUCLEOTIDE SEQUENCE [LARGE SCALE GENOMIC DNA]</scope>
</reference>
<dbReference type="Pfam" id="PF00557">
    <property type="entry name" value="Peptidase_M24"/>
    <property type="match status" value="1"/>
</dbReference>
<sequence>MTLLAAARKHLTQCDAFIQQTDDAHGSEYTAPCDNRRPAVSGFTGSAGTAVFTKDKACLWTDGRYFLQANQELDGDWTLMKDGISGTPSIEDWLIETLPQGSTVGCDGWCTRYNGFLKYKSKFESRNLKFATVANPIDAAWTDKPERPAGELEIMQVAQAGQSWQDKLAAVREEIKKEGCQGLVITMLDEIAWLFNLRGTDIPFNPLFFSYCYISLDKVQLFMNQAQASDAVRAHLAGVTIEDYASTLSTLESLEDKVLASSNSPAAIVNALKNKQVVTNTPVGILKAYKNDTEIEGMLLANVRSAVCHVKALKYAEDNAGTGITECDVVDKLNEFYRAQKDFRGQSFDTISSSGPTGSIIHYKPKPGSDRKIEKCMFLLDAGAHYTCGTTDTTRTVHCGEPSEFEKECYTRVLMGHINLAKLRFPEGTRGPALDVLTRQPLWEAGLQFNHGTGHGIGCWLNVHEPPTGLYLSPRLDCVTQSADLFYAKGYCVTDEPGFYKDGEFGIRIENALYVTDVQTKYNLPEGTKFLKFESLCFVPMCKKLINAEMLDSSQKKWLNEYHKKTAELLIPECKAQGWDDLIPWIEDNCAAL</sequence>
<keyword evidence="1" id="KW-0479">Metal-binding</keyword>
<feature type="domain" description="Peptidase M24" evidence="3">
    <location>
        <begin position="306"/>
        <end position="517"/>
    </location>
</feature>
<keyword evidence="2" id="KW-0378">Hydrolase</keyword>
<feature type="domain" description="Peptidase M24 C-terminal" evidence="5">
    <location>
        <begin position="529"/>
        <end position="592"/>
    </location>
</feature>
<dbReference type="InterPro" id="IPR036005">
    <property type="entry name" value="Creatinase/aminopeptidase-like"/>
</dbReference>
<keyword evidence="7" id="KW-1185">Reference proteome</keyword>
<dbReference type="Pfam" id="PF16189">
    <property type="entry name" value="Creatinase_N_2"/>
    <property type="match status" value="1"/>
</dbReference>
<accession>A0ABN7RWC2</accession>
<dbReference type="InterPro" id="IPR029149">
    <property type="entry name" value="Creatin/AminoP/Spt16_N"/>
</dbReference>
<dbReference type="InterPro" id="IPR000994">
    <property type="entry name" value="Pept_M24"/>
</dbReference>